<feature type="signal peptide" evidence="2">
    <location>
        <begin position="1"/>
        <end position="24"/>
    </location>
</feature>
<sequence>MKRRFHRILLGGALVLAPFASMYATVEETLRQPAPPRLVAESRAGDAMAAAHVRPAEPDRAAPAAAPRAVPANPGAPGGDVAVLDALLRSGNVIRLRGTFNGSYGATLGLYAPEQLYFAALTQDNKLWRVFRSLDNRRAESVYRDFVRSSADLGAAELRRVRLETEKAYSDRMIAEQKARAGQLQADLDVARAQQLRAASYQLEQQEAIKALRAEQVTANARLSALRQHLQELQMRAESDASSSEQ</sequence>
<evidence type="ECO:0000256" key="1">
    <source>
        <dbReference type="SAM" id="MobiDB-lite"/>
    </source>
</evidence>
<evidence type="ECO:0000313" key="3">
    <source>
        <dbReference type="EMBL" id="CCD38354.1"/>
    </source>
</evidence>
<reference evidence="3 4" key="2">
    <citation type="submission" date="2011-10" db="EMBL/GenBank/DDBJ databases">
        <title>Draft genome sequence of Candidatus Burkholderia kirkii.</title>
        <authorList>
            <person name="Carlier A.L."/>
            <person name="Eberl L."/>
        </authorList>
    </citation>
    <scope>NUCLEOTIDE SEQUENCE [LARGE SCALE GENOMIC DNA]</scope>
    <source>
        <strain evidence="3 4">UZHbot1</strain>
    </source>
</reference>
<feature type="chain" id="PRO_5003465669" description="Lipoprotein" evidence="2">
    <location>
        <begin position="25"/>
        <end position="246"/>
    </location>
</feature>
<evidence type="ECO:0000256" key="2">
    <source>
        <dbReference type="SAM" id="SignalP"/>
    </source>
</evidence>
<feature type="compositionally biased region" description="Low complexity" evidence="1">
    <location>
        <begin position="61"/>
        <end position="73"/>
    </location>
</feature>
<evidence type="ECO:0008006" key="5">
    <source>
        <dbReference type="Google" id="ProtNLM"/>
    </source>
</evidence>
<proteinExistence type="predicted"/>
<dbReference type="InterPro" id="IPR021350">
    <property type="entry name" value="DUF2968"/>
</dbReference>
<dbReference type="HOGENOM" id="CLU_064077_1_0_4"/>
<dbReference type="AlphaFoldDB" id="G4MB25"/>
<organism evidence="3 4">
    <name type="scientific">Candidatus Paraburkholderia kirkii UZHbot1</name>
    <dbReference type="NCBI Taxonomy" id="1055526"/>
    <lineage>
        <taxon>Bacteria</taxon>
        <taxon>Pseudomonadati</taxon>
        <taxon>Pseudomonadota</taxon>
        <taxon>Betaproteobacteria</taxon>
        <taxon>Burkholderiales</taxon>
        <taxon>Burkholderiaceae</taxon>
        <taxon>Paraburkholderia</taxon>
    </lineage>
</organism>
<gene>
    <name evidence="3" type="ORF">BKIR_c29_0633</name>
</gene>
<dbReference type="Proteomes" id="UP000003511">
    <property type="component" value="Unassembled WGS sequence"/>
</dbReference>
<feature type="region of interest" description="Disordered" evidence="1">
    <location>
        <begin position="49"/>
        <end position="73"/>
    </location>
</feature>
<dbReference type="BioCyc" id="CBUR1055526:G10QW-1727-MONOMER"/>
<accession>G4MB25</accession>
<comment type="caution">
    <text evidence="3">The sequence shown here is derived from an EMBL/GenBank/DDBJ whole genome shotgun (WGS) entry which is preliminary data.</text>
</comment>
<name>G4MB25_9BURK</name>
<dbReference type="Pfam" id="PF11180">
    <property type="entry name" value="DUF2968"/>
    <property type="match status" value="1"/>
</dbReference>
<evidence type="ECO:0000313" key="4">
    <source>
        <dbReference type="Proteomes" id="UP000003511"/>
    </source>
</evidence>
<protein>
    <recommendedName>
        <fullName evidence="5">Lipoprotein</fullName>
    </recommendedName>
</protein>
<keyword evidence="2" id="KW-0732">Signal</keyword>
<reference evidence="3 4" key="1">
    <citation type="submission" date="2011-09" db="EMBL/GenBank/DDBJ databases">
        <authorList>
            <person name="Carlier A."/>
        </authorList>
    </citation>
    <scope>NUCLEOTIDE SEQUENCE [LARGE SCALE GENOMIC DNA]</scope>
    <source>
        <strain evidence="3 4">UZHbot1</strain>
    </source>
</reference>
<dbReference type="EMBL" id="CAFE01000169">
    <property type="protein sequence ID" value="CCD38354.1"/>
    <property type="molecule type" value="Genomic_DNA"/>
</dbReference>
<keyword evidence="4" id="KW-1185">Reference proteome</keyword>